<dbReference type="GO" id="GO:0016887">
    <property type="term" value="F:ATP hydrolysis activity"/>
    <property type="evidence" value="ECO:0007669"/>
    <property type="project" value="InterPro"/>
</dbReference>
<dbReference type="SUPFAM" id="SSF52540">
    <property type="entry name" value="P-loop containing nucleoside triphosphate hydrolases"/>
    <property type="match status" value="1"/>
</dbReference>
<dbReference type="InterPro" id="IPR013563">
    <property type="entry name" value="Oligopep_ABC_C"/>
</dbReference>
<dbReference type="PANTHER" id="PTHR43297">
    <property type="entry name" value="OLIGOPEPTIDE TRANSPORT ATP-BINDING PROTEIN APPD"/>
    <property type="match status" value="1"/>
</dbReference>
<dbReference type="FunFam" id="3.40.50.300:FF:000016">
    <property type="entry name" value="Oligopeptide ABC transporter ATP-binding component"/>
    <property type="match status" value="1"/>
</dbReference>
<dbReference type="Pfam" id="PF08352">
    <property type="entry name" value="oligo_HPY"/>
    <property type="match status" value="1"/>
</dbReference>
<keyword evidence="5" id="KW-0547">Nucleotide-binding</keyword>
<dbReference type="AlphaFoldDB" id="A0AAI9K5D7"/>
<evidence type="ECO:0000256" key="3">
    <source>
        <dbReference type="ARBA" id="ARBA00022448"/>
    </source>
</evidence>
<dbReference type="NCBIfam" id="TIGR01727">
    <property type="entry name" value="oligo_HPY"/>
    <property type="match status" value="1"/>
</dbReference>
<dbReference type="PROSITE" id="PS50893">
    <property type="entry name" value="ABC_TRANSPORTER_2"/>
    <property type="match status" value="1"/>
</dbReference>
<dbReference type="InterPro" id="IPR027417">
    <property type="entry name" value="P-loop_NTPase"/>
</dbReference>
<sequence length="341" mass="37680">MDNNTEKDTDVILEVKDLKTYFKTGPHKVVKAVEGVNFSLRKGKVLGIIGESGSGKSVTARSILRIVESPGYIAGGEIRFKGQDILKLPEKEMKSIRGNEISMIFQDPTTSFNPYMTIGAQLAEAYNAHTPSGSEKAKQEIMRVLKLVGITNGEEVIKKYPCEFSAGFRQRIFIAMSMILYPDLLIADEPTTSLGITIQAEIIEALSEVQKQTGISIMIITHDFGVVSQFSDDIFVMYAGRCVESASKKDLLRNPKHPYTVGLIRSVPLLEARKTKRLKSIPGFPPDMSNVPEGCPFASRCEYAKDICHKEVPALKPVGEGHMCACHFPLDYDINEDTELG</sequence>
<keyword evidence="6 9" id="KW-0067">ATP-binding</keyword>
<dbReference type="GO" id="GO:0015833">
    <property type="term" value="P:peptide transport"/>
    <property type="evidence" value="ECO:0007669"/>
    <property type="project" value="InterPro"/>
</dbReference>
<reference evidence="9" key="1">
    <citation type="submission" date="2020-06" db="EMBL/GenBank/DDBJ databases">
        <title>Characterization of fructooligosaccharide metabolism and fructooligosaccharide-degrading enzymes in human commensal butyrate producers.</title>
        <authorList>
            <person name="Tanno H."/>
            <person name="Fujii T."/>
            <person name="Hirano K."/>
            <person name="Maeno S."/>
            <person name="Tonozuka T."/>
            <person name="Sakamoto M."/>
            <person name="Ohkuma M."/>
            <person name="Tochio T."/>
            <person name="Endo A."/>
        </authorList>
    </citation>
    <scope>NUCLEOTIDE SEQUENCE</scope>
    <source>
        <strain evidence="9">JCM 31265</strain>
    </source>
</reference>
<gene>
    <name evidence="9" type="ORF">COEU31_06420</name>
</gene>
<dbReference type="GO" id="GO:0005524">
    <property type="term" value="F:ATP binding"/>
    <property type="evidence" value="ECO:0007669"/>
    <property type="project" value="UniProtKB-KW"/>
</dbReference>
<dbReference type="GO" id="GO:0005886">
    <property type="term" value="C:plasma membrane"/>
    <property type="evidence" value="ECO:0007669"/>
    <property type="project" value="UniProtKB-SubCell"/>
</dbReference>
<proteinExistence type="inferred from homology"/>
<dbReference type="RefSeq" id="WP_015534631.1">
    <property type="nucleotide sequence ID" value="NZ_BLYL01000002.1"/>
</dbReference>
<accession>A0AAI9K5D7</accession>
<evidence type="ECO:0000259" key="8">
    <source>
        <dbReference type="PROSITE" id="PS50893"/>
    </source>
</evidence>
<evidence type="ECO:0000256" key="6">
    <source>
        <dbReference type="ARBA" id="ARBA00022840"/>
    </source>
</evidence>
<comment type="caution">
    <text evidence="9">The sequence shown here is derived from an EMBL/GenBank/DDBJ whole genome shotgun (WGS) entry which is preliminary data.</text>
</comment>
<evidence type="ECO:0000256" key="5">
    <source>
        <dbReference type="ARBA" id="ARBA00022741"/>
    </source>
</evidence>
<keyword evidence="7" id="KW-0472">Membrane</keyword>
<comment type="similarity">
    <text evidence="2">Belongs to the ABC transporter superfamily.</text>
</comment>
<evidence type="ECO:0000256" key="4">
    <source>
        <dbReference type="ARBA" id="ARBA00022475"/>
    </source>
</evidence>
<keyword evidence="3" id="KW-0813">Transport</keyword>
<dbReference type="PANTHER" id="PTHR43297:SF2">
    <property type="entry name" value="DIPEPTIDE TRANSPORT ATP-BINDING PROTEIN DPPD"/>
    <property type="match status" value="1"/>
</dbReference>
<dbReference type="Gene3D" id="3.40.50.300">
    <property type="entry name" value="P-loop containing nucleotide triphosphate hydrolases"/>
    <property type="match status" value="1"/>
</dbReference>
<protein>
    <submittedName>
        <fullName evidence="9">ABC transporter ATP-binding protein</fullName>
    </submittedName>
</protein>
<dbReference type="InterPro" id="IPR003593">
    <property type="entry name" value="AAA+_ATPase"/>
</dbReference>
<dbReference type="EMBL" id="BLYL01000002">
    <property type="protein sequence ID" value="GFO93596.1"/>
    <property type="molecule type" value="Genomic_DNA"/>
</dbReference>
<keyword evidence="4" id="KW-1003">Cell membrane</keyword>
<dbReference type="SMART" id="SM00382">
    <property type="entry name" value="AAA"/>
    <property type="match status" value="1"/>
</dbReference>
<evidence type="ECO:0000256" key="1">
    <source>
        <dbReference type="ARBA" id="ARBA00004202"/>
    </source>
</evidence>
<dbReference type="InterPro" id="IPR003439">
    <property type="entry name" value="ABC_transporter-like_ATP-bd"/>
</dbReference>
<dbReference type="Proteomes" id="UP000660047">
    <property type="component" value="Unassembled WGS sequence"/>
</dbReference>
<evidence type="ECO:0000313" key="10">
    <source>
        <dbReference type="Proteomes" id="UP000660047"/>
    </source>
</evidence>
<dbReference type="InterPro" id="IPR050388">
    <property type="entry name" value="ABC_Ni/Peptide_Import"/>
</dbReference>
<evidence type="ECO:0000256" key="2">
    <source>
        <dbReference type="ARBA" id="ARBA00005417"/>
    </source>
</evidence>
<organism evidence="9 10">
    <name type="scientific">Coprococcus eutactus</name>
    <dbReference type="NCBI Taxonomy" id="33043"/>
    <lineage>
        <taxon>Bacteria</taxon>
        <taxon>Bacillati</taxon>
        <taxon>Bacillota</taxon>
        <taxon>Clostridia</taxon>
        <taxon>Lachnospirales</taxon>
        <taxon>Lachnospiraceae</taxon>
        <taxon>Coprococcus</taxon>
    </lineage>
</organism>
<dbReference type="Pfam" id="PF00005">
    <property type="entry name" value="ABC_tran"/>
    <property type="match status" value="1"/>
</dbReference>
<name>A0AAI9K5D7_9FIRM</name>
<dbReference type="CDD" id="cd03257">
    <property type="entry name" value="ABC_NikE_OppD_transporters"/>
    <property type="match status" value="1"/>
</dbReference>
<feature type="domain" description="ABC transporter" evidence="8">
    <location>
        <begin position="13"/>
        <end position="264"/>
    </location>
</feature>
<comment type="subcellular location">
    <subcellularLocation>
        <location evidence="1">Cell membrane</location>
        <topology evidence="1">Peripheral membrane protein</topology>
    </subcellularLocation>
</comment>
<evidence type="ECO:0000313" key="9">
    <source>
        <dbReference type="EMBL" id="GFO93596.1"/>
    </source>
</evidence>
<evidence type="ECO:0000256" key="7">
    <source>
        <dbReference type="ARBA" id="ARBA00023136"/>
    </source>
</evidence>